<proteinExistence type="predicted"/>
<organism evidence="1 2">
    <name type="scientific">Chaenocephalus aceratus</name>
    <name type="common">Blackfin icefish</name>
    <name type="synonym">Chaenichthys aceratus</name>
    <dbReference type="NCBI Taxonomy" id="36190"/>
    <lineage>
        <taxon>Eukaryota</taxon>
        <taxon>Metazoa</taxon>
        <taxon>Chordata</taxon>
        <taxon>Craniata</taxon>
        <taxon>Vertebrata</taxon>
        <taxon>Euteleostomi</taxon>
        <taxon>Actinopterygii</taxon>
        <taxon>Neopterygii</taxon>
        <taxon>Teleostei</taxon>
        <taxon>Neoteleostei</taxon>
        <taxon>Acanthomorphata</taxon>
        <taxon>Eupercaria</taxon>
        <taxon>Perciformes</taxon>
        <taxon>Notothenioidei</taxon>
        <taxon>Channichthyidae</taxon>
        <taxon>Chaenocephalus</taxon>
    </lineage>
</organism>
<keyword evidence="2" id="KW-1185">Reference proteome</keyword>
<feature type="non-terminal residue" evidence="1">
    <location>
        <position position="98"/>
    </location>
</feature>
<dbReference type="Proteomes" id="UP001057452">
    <property type="component" value="Chromosome 3"/>
</dbReference>
<evidence type="ECO:0000313" key="2">
    <source>
        <dbReference type="Proteomes" id="UP001057452"/>
    </source>
</evidence>
<feature type="non-terminal residue" evidence="1">
    <location>
        <position position="1"/>
    </location>
</feature>
<sequence length="98" mass="10998">PTSPVRIQHGESSLDDANVKVAVRVRPMNRRVSQTAEESDGDSAPLTFDTKFQWLYPVFLPETAGRPAGVCERESEVPLPGRKMAVARRRRTEIITHK</sequence>
<accession>A0ACB9XUB9</accession>
<reference evidence="1" key="1">
    <citation type="submission" date="2022-05" db="EMBL/GenBank/DDBJ databases">
        <title>Chromosome-level genome of Chaenocephalus aceratus.</title>
        <authorList>
            <person name="Park H."/>
        </authorList>
    </citation>
    <scope>NUCLEOTIDE SEQUENCE</scope>
    <source>
        <strain evidence="1">KU_202001</strain>
    </source>
</reference>
<name>A0ACB9XUB9_CHAAC</name>
<protein>
    <submittedName>
        <fullName evidence="1">Uncharacterized protein</fullName>
    </submittedName>
</protein>
<gene>
    <name evidence="1" type="ORF">KUCAC02_002711</name>
</gene>
<comment type="caution">
    <text evidence="1">The sequence shown here is derived from an EMBL/GenBank/DDBJ whole genome shotgun (WGS) entry which is preliminary data.</text>
</comment>
<evidence type="ECO:0000313" key="1">
    <source>
        <dbReference type="EMBL" id="KAI4831115.1"/>
    </source>
</evidence>
<dbReference type="EMBL" id="CM043787">
    <property type="protein sequence ID" value="KAI4831115.1"/>
    <property type="molecule type" value="Genomic_DNA"/>
</dbReference>